<dbReference type="Proteomes" id="UP000503464">
    <property type="component" value="Chromosome"/>
</dbReference>
<proteinExistence type="predicted"/>
<accession>A0AAE7EHZ4</accession>
<protein>
    <submittedName>
        <fullName evidence="1">Uncharacterized protein</fullName>
    </submittedName>
</protein>
<name>A0AAE7EHZ4_SERFO</name>
<dbReference type="AlphaFoldDB" id="A0AAE7EHZ4"/>
<reference evidence="2" key="1">
    <citation type="submission" date="2020-03" db="EMBL/GenBank/DDBJ databases">
        <title>Genome sequences of seven Enterobacteriaceae strains isolated from Canadian wastewater treatment facilities.</title>
        <authorList>
            <person name="Huang H."/>
            <person name="Chmara J.T."/>
            <person name="Duceppe M.-O."/>
        </authorList>
    </citation>
    <scope>NUCLEOTIDE SEQUENCE [LARGE SCALE GENOMIC DNA]</scope>
    <source>
        <strain evidence="2">Biosolid 3</strain>
    </source>
</reference>
<organism evidence="1 2">
    <name type="scientific">Serratia fonticola</name>
    <dbReference type="NCBI Taxonomy" id="47917"/>
    <lineage>
        <taxon>Bacteria</taxon>
        <taxon>Pseudomonadati</taxon>
        <taxon>Pseudomonadota</taxon>
        <taxon>Gammaproteobacteria</taxon>
        <taxon>Enterobacterales</taxon>
        <taxon>Yersiniaceae</taxon>
        <taxon>Serratia</taxon>
    </lineage>
</organism>
<gene>
    <name evidence="1" type="ORF">G9399_11010</name>
</gene>
<evidence type="ECO:0000313" key="1">
    <source>
        <dbReference type="EMBL" id="QKJ58796.1"/>
    </source>
</evidence>
<dbReference type="RefSeq" id="WP_173409134.1">
    <property type="nucleotide sequence ID" value="NZ_CP054160.3"/>
</dbReference>
<dbReference type="EMBL" id="CP054160">
    <property type="protein sequence ID" value="QKJ58796.1"/>
    <property type="molecule type" value="Genomic_DNA"/>
</dbReference>
<evidence type="ECO:0000313" key="2">
    <source>
        <dbReference type="Proteomes" id="UP000503464"/>
    </source>
</evidence>
<sequence>MNAFKGAWELAFQKSPILLSEGIASGIPGGVLPISVLTDGISIVNGLLSGANINAELLSTNFQPAAGSTLIYQDVATYPFLNQAVAGNATVKKPNRVIMNMIRPATTTNGGYIEKPVTFTAMKLSLERHNDSGGTYTILTPAFIYTGCLMRSLTDMSGFSDQVKQPQYEWQFEFEQPLLYQSQLDIVMGNLMSKFDEEIASPAGNVWSSIKQAISTNFPSL</sequence>